<sequence>LLFITGGQDNAVDEDVDEKPIHDLALNVDNVFQVDDCDAFDYDVDEASTAQTMFMSNLSFAYHIYDKAGPSFDLDILSEIMIMITIRTLFVNIMKYTRCITMYNQTTLLTHTLFIK</sequence>
<comment type="caution">
    <text evidence="1">The sequence shown here is derived from an EMBL/GenBank/DDBJ whole genome shotgun (WGS) entry which is preliminary data.</text>
</comment>
<evidence type="ECO:0000313" key="1">
    <source>
        <dbReference type="EMBL" id="GFC86357.1"/>
    </source>
</evidence>
<proteinExistence type="predicted"/>
<dbReference type="AlphaFoldDB" id="A0A699RMS6"/>
<accession>A0A699RMS6</accession>
<gene>
    <name evidence="1" type="ORF">Tci_858327</name>
</gene>
<name>A0A699RMS6_TANCI</name>
<feature type="non-terminal residue" evidence="1">
    <location>
        <position position="1"/>
    </location>
</feature>
<reference evidence="1" key="1">
    <citation type="journal article" date="2019" name="Sci. Rep.">
        <title>Draft genome of Tanacetum cinerariifolium, the natural source of mosquito coil.</title>
        <authorList>
            <person name="Yamashiro T."/>
            <person name="Shiraishi A."/>
            <person name="Satake H."/>
            <person name="Nakayama K."/>
        </authorList>
    </citation>
    <scope>NUCLEOTIDE SEQUENCE</scope>
</reference>
<dbReference type="EMBL" id="BKCJ011104735">
    <property type="protein sequence ID" value="GFC86357.1"/>
    <property type="molecule type" value="Genomic_DNA"/>
</dbReference>
<organism evidence="1">
    <name type="scientific">Tanacetum cinerariifolium</name>
    <name type="common">Dalmatian daisy</name>
    <name type="synonym">Chrysanthemum cinerariifolium</name>
    <dbReference type="NCBI Taxonomy" id="118510"/>
    <lineage>
        <taxon>Eukaryota</taxon>
        <taxon>Viridiplantae</taxon>
        <taxon>Streptophyta</taxon>
        <taxon>Embryophyta</taxon>
        <taxon>Tracheophyta</taxon>
        <taxon>Spermatophyta</taxon>
        <taxon>Magnoliopsida</taxon>
        <taxon>eudicotyledons</taxon>
        <taxon>Gunneridae</taxon>
        <taxon>Pentapetalae</taxon>
        <taxon>asterids</taxon>
        <taxon>campanulids</taxon>
        <taxon>Asterales</taxon>
        <taxon>Asteraceae</taxon>
        <taxon>Asteroideae</taxon>
        <taxon>Anthemideae</taxon>
        <taxon>Anthemidinae</taxon>
        <taxon>Tanacetum</taxon>
    </lineage>
</organism>
<protein>
    <submittedName>
        <fullName evidence="1">Integrase, catalytic region, zinc finger, CCHC-type, peptidase aspartic, catalytic</fullName>
    </submittedName>
</protein>